<evidence type="ECO:0000256" key="6">
    <source>
        <dbReference type="SAM" id="MobiDB-lite"/>
    </source>
</evidence>
<dbReference type="GO" id="GO:0016020">
    <property type="term" value="C:membrane"/>
    <property type="evidence" value="ECO:0007669"/>
    <property type="project" value="UniProtKB-SubCell"/>
</dbReference>
<dbReference type="InterPro" id="IPR049453">
    <property type="entry name" value="Memb_transporter_dom"/>
</dbReference>
<keyword evidence="5" id="KW-0175">Coiled coil</keyword>
<dbReference type="AlphaFoldDB" id="A0A939MQL7"/>
<comment type="caution">
    <text evidence="9">The sequence shown here is derived from an EMBL/GenBank/DDBJ whole genome shotgun (WGS) entry which is preliminary data.</text>
</comment>
<keyword evidence="2 7" id="KW-0812">Transmembrane</keyword>
<evidence type="ECO:0000259" key="8">
    <source>
        <dbReference type="Pfam" id="PF13515"/>
    </source>
</evidence>
<comment type="subcellular location">
    <subcellularLocation>
        <location evidence="1">Membrane</location>
        <topology evidence="1">Multi-pass membrane protein</topology>
    </subcellularLocation>
</comment>
<gene>
    <name evidence="9" type="ORF">J4H92_13200</name>
</gene>
<feature type="region of interest" description="Disordered" evidence="6">
    <location>
        <begin position="302"/>
        <end position="326"/>
    </location>
</feature>
<feature type="transmembrane region" description="Helical" evidence="7">
    <location>
        <begin position="102"/>
        <end position="121"/>
    </location>
</feature>
<protein>
    <submittedName>
        <fullName evidence="9">FUSC family protein</fullName>
    </submittedName>
</protein>
<feature type="compositionally biased region" description="Low complexity" evidence="6">
    <location>
        <begin position="307"/>
        <end position="320"/>
    </location>
</feature>
<organism evidence="9 10">
    <name type="scientific">Leucobacter weissii</name>
    <dbReference type="NCBI Taxonomy" id="1983706"/>
    <lineage>
        <taxon>Bacteria</taxon>
        <taxon>Bacillati</taxon>
        <taxon>Actinomycetota</taxon>
        <taxon>Actinomycetes</taxon>
        <taxon>Micrococcales</taxon>
        <taxon>Microbacteriaceae</taxon>
        <taxon>Leucobacter</taxon>
    </lineage>
</organism>
<sequence>MTAPRTRPWRRFERRVTGRFTAPERAPLLQVLKAAGAAILTWFVCLLIFPGQLPIFGAIAALLCVQESVNQSLTRGIERVVGVLLGVSVALGAGAVFGAQSWLFVAAIVVAMSIGWSLRMTNTSTNQIAISALLMIALGGLEFDYGVERLVETAIGAAIGVLINAVVVAPVHTTRMHETIGRLTSRTSDVLRRIADGLEETRDAAWLERMLADARSLQQERAEVQQLLRNARESLRMNPRGPRYRAMLEADDGLFQRIQPIVTQVSGMARALVDLYSPSLAGDPQVLGIAREMRRAAHDLERLPNVTADGSAGASAGTDPPAEPPALTAPYVIASPHPQHWILIGSLMEDLRRVRGRITGELL</sequence>
<evidence type="ECO:0000313" key="9">
    <source>
        <dbReference type="EMBL" id="MBO1902902.1"/>
    </source>
</evidence>
<keyword evidence="3 7" id="KW-1133">Transmembrane helix</keyword>
<name>A0A939MQL7_9MICO</name>
<feature type="transmembrane region" description="Helical" evidence="7">
    <location>
        <begin position="39"/>
        <end position="65"/>
    </location>
</feature>
<accession>A0A939MQL7</accession>
<evidence type="ECO:0000256" key="3">
    <source>
        <dbReference type="ARBA" id="ARBA00022989"/>
    </source>
</evidence>
<feature type="coiled-coil region" evidence="5">
    <location>
        <begin position="207"/>
        <end position="237"/>
    </location>
</feature>
<keyword evidence="4 7" id="KW-0472">Membrane</keyword>
<feature type="transmembrane region" description="Helical" evidence="7">
    <location>
        <begin position="128"/>
        <end position="147"/>
    </location>
</feature>
<feature type="transmembrane region" description="Helical" evidence="7">
    <location>
        <begin position="153"/>
        <end position="172"/>
    </location>
</feature>
<dbReference type="RefSeq" id="WP_208098656.1">
    <property type="nucleotide sequence ID" value="NZ_JAGDYM010000015.1"/>
</dbReference>
<dbReference type="Pfam" id="PF13515">
    <property type="entry name" value="FUSC_2"/>
    <property type="match status" value="1"/>
</dbReference>
<keyword evidence="10" id="KW-1185">Reference proteome</keyword>
<feature type="transmembrane region" description="Helical" evidence="7">
    <location>
        <begin position="77"/>
        <end position="96"/>
    </location>
</feature>
<dbReference type="EMBL" id="JAGDYM010000015">
    <property type="protein sequence ID" value="MBO1902902.1"/>
    <property type="molecule type" value="Genomic_DNA"/>
</dbReference>
<evidence type="ECO:0000256" key="7">
    <source>
        <dbReference type="SAM" id="Phobius"/>
    </source>
</evidence>
<evidence type="ECO:0000256" key="1">
    <source>
        <dbReference type="ARBA" id="ARBA00004141"/>
    </source>
</evidence>
<evidence type="ECO:0000256" key="4">
    <source>
        <dbReference type="ARBA" id="ARBA00023136"/>
    </source>
</evidence>
<feature type="domain" description="Integral membrane bound transporter" evidence="8">
    <location>
        <begin position="42"/>
        <end position="163"/>
    </location>
</feature>
<reference evidence="9" key="1">
    <citation type="submission" date="2021-03" db="EMBL/GenBank/DDBJ databases">
        <title>Leucobacter chromiisoli sp. nov., isolated from chromium-containing soil of chemical plant.</title>
        <authorList>
            <person name="Xu Z."/>
        </authorList>
    </citation>
    <scope>NUCLEOTIDE SEQUENCE</scope>
    <source>
        <strain evidence="9">S27</strain>
    </source>
</reference>
<evidence type="ECO:0000256" key="2">
    <source>
        <dbReference type="ARBA" id="ARBA00022692"/>
    </source>
</evidence>
<evidence type="ECO:0000256" key="5">
    <source>
        <dbReference type="SAM" id="Coils"/>
    </source>
</evidence>
<evidence type="ECO:0000313" key="10">
    <source>
        <dbReference type="Proteomes" id="UP000664382"/>
    </source>
</evidence>
<proteinExistence type="predicted"/>
<dbReference type="Proteomes" id="UP000664382">
    <property type="component" value="Unassembled WGS sequence"/>
</dbReference>